<accession>A0A1B6QE95</accession>
<dbReference type="EMBL" id="CM000761">
    <property type="protein sequence ID" value="KXG36233.1"/>
    <property type="molecule type" value="Genomic_DNA"/>
</dbReference>
<feature type="region of interest" description="Disordered" evidence="1">
    <location>
        <begin position="157"/>
        <end position="187"/>
    </location>
</feature>
<reference evidence="2 3" key="1">
    <citation type="journal article" date="2009" name="Nature">
        <title>The Sorghum bicolor genome and the diversification of grasses.</title>
        <authorList>
            <person name="Paterson A.H."/>
            <person name="Bowers J.E."/>
            <person name="Bruggmann R."/>
            <person name="Dubchak I."/>
            <person name="Grimwood J."/>
            <person name="Gundlach H."/>
            <person name="Haberer G."/>
            <person name="Hellsten U."/>
            <person name="Mitros T."/>
            <person name="Poliakov A."/>
            <person name="Schmutz J."/>
            <person name="Spannagl M."/>
            <person name="Tang H."/>
            <person name="Wang X."/>
            <person name="Wicker T."/>
            <person name="Bharti A.K."/>
            <person name="Chapman J."/>
            <person name="Feltus F.A."/>
            <person name="Gowik U."/>
            <person name="Grigoriev I.V."/>
            <person name="Lyons E."/>
            <person name="Maher C.A."/>
            <person name="Martis M."/>
            <person name="Narechania A."/>
            <person name="Otillar R.P."/>
            <person name="Penning B.W."/>
            <person name="Salamov A.A."/>
            <person name="Wang Y."/>
            <person name="Zhang L."/>
            <person name="Carpita N.C."/>
            <person name="Freeling M."/>
            <person name="Gingle A.R."/>
            <person name="Hash C.T."/>
            <person name="Keller B."/>
            <person name="Klein P."/>
            <person name="Kresovich S."/>
            <person name="McCann M.C."/>
            <person name="Ming R."/>
            <person name="Peterson D.G."/>
            <person name="Mehboob-ur-Rahman"/>
            <person name="Ware D."/>
            <person name="Westhoff P."/>
            <person name="Mayer K.F."/>
            <person name="Messing J."/>
            <person name="Rokhsar D.S."/>
        </authorList>
    </citation>
    <scope>NUCLEOTIDE SEQUENCE [LARGE SCALE GENOMIC DNA]</scope>
    <source>
        <strain evidence="3">cv. BTx623</strain>
    </source>
</reference>
<dbReference type="InParanoid" id="A0A1B6QE95"/>
<name>A0A1B6QE95_SORBI</name>
<reference evidence="3" key="2">
    <citation type="journal article" date="2018" name="Plant J.">
        <title>The Sorghum bicolor reference genome: improved assembly, gene annotations, a transcriptome atlas, and signatures of genome organization.</title>
        <authorList>
            <person name="McCormick R.F."/>
            <person name="Truong S.K."/>
            <person name="Sreedasyam A."/>
            <person name="Jenkins J."/>
            <person name="Shu S."/>
            <person name="Sims D."/>
            <person name="Kennedy M."/>
            <person name="Amirebrahimi M."/>
            <person name="Weers B.D."/>
            <person name="McKinley B."/>
            <person name="Mattison A."/>
            <person name="Morishige D.T."/>
            <person name="Grimwood J."/>
            <person name="Schmutz J."/>
            <person name="Mullet J.E."/>
        </authorList>
    </citation>
    <scope>NUCLEOTIDE SEQUENCE [LARGE SCALE GENOMIC DNA]</scope>
    <source>
        <strain evidence="3">cv. BTx623</strain>
    </source>
</reference>
<sequence length="187" mass="20720">MRLRSGRRLVSPVAAPSRAGRCVRRRRSPDGGNGDGVGEDRLSSLPLDLQLEVLARLRCARGAARTSALSVSRPWRGVWTQLRDLTFDGDVDLDSLAGALSRLGELAQARPKLNRLCIHLPGNLKLGDARISSLLDASRRRQARAVGGLCSLQQMRRHKKKLGLGPRRSQRLGKPNPRYFSDDWVQE</sequence>
<feature type="region of interest" description="Disordered" evidence="1">
    <location>
        <begin position="1"/>
        <end position="39"/>
    </location>
</feature>
<dbReference type="OMA" id="CIHLPGN"/>
<dbReference type="AlphaFoldDB" id="A0A1B6QE95"/>
<evidence type="ECO:0000256" key="1">
    <source>
        <dbReference type="SAM" id="MobiDB-lite"/>
    </source>
</evidence>
<keyword evidence="3" id="KW-1185">Reference proteome</keyword>
<proteinExistence type="predicted"/>
<dbReference type="Gramene" id="KXG36233">
    <property type="protein sequence ID" value="KXG36233"/>
    <property type="gene ID" value="SORBI_3002G304200"/>
</dbReference>
<dbReference type="PANTHER" id="PTHR34709:SF25">
    <property type="entry name" value="OS06G0688400 PROTEIN"/>
    <property type="match status" value="1"/>
</dbReference>
<dbReference type="Proteomes" id="UP000000768">
    <property type="component" value="Chromosome 2"/>
</dbReference>
<evidence type="ECO:0000313" key="2">
    <source>
        <dbReference type="EMBL" id="KXG36233.1"/>
    </source>
</evidence>
<evidence type="ECO:0000313" key="3">
    <source>
        <dbReference type="Proteomes" id="UP000000768"/>
    </source>
</evidence>
<dbReference type="InterPro" id="IPR055312">
    <property type="entry name" value="FBL15-like"/>
</dbReference>
<dbReference type="InterPro" id="IPR036047">
    <property type="entry name" value="F-box-like_dom_sf"/>
</dbReference>
<gene>
    <name evidence="2" type="ORF">SORBI_3002G304200</name>
</gene>
<dbReference type="PANTHER" id="PTHR34709">
    <property type="entry name" value="OS10G0396666 PROTEIN"/>
    <property type="match status" value="1"/>
</dbReference>
<evidence type="ECO:0008006" key="4">
    <source>
        <dbReference type="Google" id="ProtNLM"/>
    </source>
</evidence>
<protein>
    <recommendedName>
        <fullName evidence="4">F-box domain-containing protein</fullName>
    </recommendedName>
</protein>
<organism evidence="2 3">
    <name type="scientific">Sorghum bicolor</name>
    <name type="common">Sorghum</name>
    <name type="synonym">Sorghum vulgare</name>
    <dbReference type="NCBI Taxonomy" id="4558"/>
    <lineage>
        <taxon>Eukaryota</taxon>
        <taxon>Viridiplantae</taxon>
        <taxon>Streptophyta</taxon>
        <taxon>Embryophyta</taxon>
        <taxon>Tracheophyta</taxon>
        <taxon>Spermatophyta</taxon>
        <taxon>Magnoliopsida</taxon>
        <taxon>Liliopsida</taxon>
        <taxon>Poales</taxon>
        <taxon>Poaceae</taxon>
        <taxon>PACMAD clade</taxon>
        <taxon>Panicoideae</taxon>
        <taxon>Andropogonodae</taxon>
        <taxon>Andropogoneae</taxon>
        <taxon>Sorghinae</taxon>
        <taxon>Sorghum</taxon>
    </lineage>
</organism>
<dbReference type="SUPFAM" id="SSF81383">
    <property type="entry name" value="F-box domain"/>
    <property type="match status" value="1"/>
</dbReference>